<dbReference type="PANTHER" id="PTHR47791">
    <property type="entry name" value="MEIOTICALLY UP-REGULATED GENE 191 PROTEIN"/>
    <property type="match status" value="1"/>
</dbReference>
<dbReference type="EMBL" id="CP034437">
    <property type="protein sequence ID" value="AZN38836.1"/>
    <property type="molecule type" value="Genomic_DNA"/>
</dbReference>
<dbReference type="PANTHER" id="PTHR47791:SF3">
    <property type="entry name" value="MEIOTICALLY UP-REGULATED GENE 191 PROTEIN"/>
    <property type="match status" value="1"/>
</dbReference>
<evidence type="ECO:0000313" key="1">
    <source>
        <dbReference type="EMBL" id="AZN38836.1"/>
    </source>
</evidence>
<keyword evidence="2" id="KW-1185">Reference proteome</keyword>
<protein>
    <recommendedName>
        <fullName evidence="3">CBM6 domain-containing protein</fullName>
    </recommendedName>
</protein>
<dbReference type="InterPro" id="IPR008979">
    <property type="entry name" value="Galactose-bd-like_sf"/>
</dbReference>
<dbReference type="Pfam" id="PF03663">
    <property type="entry name" value="Glyco_hydro_76"/>
    <property type="match status" value="1"/>
</dbReference>
<dbReference type="GO" id="GO:0005975">
    <property type="term" value="P:carbohydrate metabolic process"/>
    <property type="evidence" value="ECO:0007669"/>
    <property type="project" value="InterPro"/>
</dbReference>
<evidence type="ECO:0008006" key="3">
    <source>
        <dbReference type="Google" id="ProtNLM"/>
    </source>
</evidence>
<dbReference type="InterPro" id="IPR005198">
    <property type="entry name" value="Glyco_hydro_76"/>
</dbReference>
<dbReference type="OrthoDB" id="6387072at2"/>
<dbReference type="SUPFAM" id="SSF48208">
    <property type="entry name" value="Six-hairpin glycosidases"/>
    <property type="match status" value="1"/>
</dbReference>
<gene>
    <name evidence="1" type="ORF">EJC50_03475</name>
</gene>
<dbReference type="RefSeq" id="WP_126012410.1">
    <property type="nucleotide sequence ID" value="NZ_CP034437.1"/>
</dbReference>
<dbReference type="Gene3D" id="2.60.120.260">
    <property type="entry name" value="Galactose-binding domain-like"/>
    <property type="match status" value="1"/>
</dbReference>
<dbReference type="InterPro" id="IPR008928">
    <property type="entry name" value="6-hairpin_glycosidase_sf"/>
</dbReference>
<organism evidence="1 2">
    <name type="scientific">Paenibacillus albus</name>
    <dbReference type="NCBI Taxonomy" id="2495582"/>
    <lineage>
        <taxon>Bacteria</taxon>
        <taxon>Bacillati</taxon>
        <taxon>Bacillota</taxon>
        <taxon>Bacilli</taxon>
        <taxon>Bacillales</taxon>
        <taxon>Paenibacillaceae</taxon>
        <taxon>Paenibacillus</taxon>
    </lineage>
</organism>
<dbReference type="InterPro" id="IPR053169">
    <property type="entry name" value="MUG_Protein"/>
</dbReference>
<accession>A0A3S8ZZD3</accession>
<reference evidence="2" key="1">
    <citation type="submission" date="2018-12" db="EMBL/GenBank/DDBJ databases">
        <title>Genome sequence of Peanibacillus sp.</title>
        <authorList>
            <person name="Subramani G."/>
            <person name="Srinivasan S."/>
            <person name="Kim M.K."/>
        </authorList>
    </citation>
    <scope>NUCLEOTIDE SEQUENCE [LARGE SCALE GENOMIC DNA]</scope>
    <source>
        <strain evidence="2">18JY67-1</strain>
    </source>
</reference>
<name>A0A3S8ZZD3_9BACL</name>
<dbReference type="KEGG" id="palb:EJC50_03475"/>
<evidence type="ECO:0000313" key="2">
    <source>
        <dbReference type="Proteomes" id="UP000272528"/>
    </source>
</evidence>
<dbReference type="Proteomes" id="UP000272528">
    <property type="component" value="Chromosome"/>
</dbReference>
<dbReference type="Gene3D" id="1.50.10.20">
    <property type="match status" value="1"/>
</dbReference>
<dbReference type="AlphaFoldDB" id="A0A3S8ZZD3"/>
<proteinExistence type="predicted"/>
<sequence length="921" mass="102781">MLIPDEEIPGDVSVSGTGALQPDGNLKVFLNITKNGIINAFGSVLMAKNSFGVFKVDGYDVFVSTYDDKHIYAVLTNIEETEPVPEPESSTYLVQNITSQANINYGGDQQQSGRLGTHTVYWDNGGSSNNPNGTSRYIQFTVNVPAEGLYKLDFRWFTRGDNSRRMKINSEPYEILYFARKDINTWEDNVIYRPLQAGENTIRIWYHNSGTERPMDPWLFIDALKVTAYDGTAERNTFWNDFSNVLTLNVNALNITDADGINAALAAYEKLTDVAKTHLENEKSLLDALKAGVTELETGRDEILNNFGFADVLSKSITSLKITDAGRLNAALAAFAALPEYSKTLLVAEKSLLDVLAVRMALLEKGDTVTVMLEDWLNAYLKDKGNGVYSTYLWSDKSSSGEETGFWQAANVYEVFNDYYEYTTDPAEKELFKKYMDGYRTRFLDGSFSWSGTWKNNEYTDDLLWWSNAFIRTYTLTGDESYLAIGEEIFKHLYMRAWDTREISDAHYYSGVQGGLLWKFNKSSNWDGSYPDDSNNSNEKNIATNGNGTIAAARLARIYAAKGDIVTSGYYADAAKGIYDWMRASMVADENTGKLWDNFQSQAGKNGPRDWQFSYNYGLFGGAAYEMWVNTGDDSYLADAKLVLNYGWATLTLDDGLTFKMEGGMDGGDGASFRLVFARYTGLVVKSPEFAEFKKYLLANAYQTWNFRRSGDGLVGESSIFETESATRIPSPIAAYGVLMQIYSDFNPNTTYGFENGLTKWKTGYKTFAEAAGDKTVRFDTHFITGGNGFGTNEGPSSLFDYTSLENTGTNTKYGGGVPYWAEWNYDNAFIASRLIIATANDNMSWPRRMGDGWTLSGSDDGVNWNTIYIGKANDYSNFNNTFYSFDLTDNTAAYSYYKLNSETGGDGTTVQLSVVALAAD</sequence>
<dbReference type="SUPFAM" id="SSF49785">
    <property type="entry name" value="Galactose-binding domain-like"/>
    <property type="match status" value="1"/>
</dbReference>